<dbReference type="Proteomes" id="UP000054408">
    <property type="component" value="Unassembled WGS sequence"/>
</dbReference>
<protein>
    <recommendedName>
        <fullName evidence="4">Helix-hairpin-helix domain-containing protein</fullName>
    </recommendedName>
</protein>
<evidence type="ECO:0000313" key="3">
    <source>
        <dbReference type="Proteomes" id="UP000054408"/>
    </source>
</evidence>
<proteinExistence type="predicted"/>
<feature type="region of interest" description="Disordered" evidence="1">
    <location>
        <begin position="69"/>
        <end position="255"/>
    </location>
</feature>
<feature type="compositionally biased region" description="Polar residues" evidence="1">
    <location>
        <begin position="243"/>
        <end position="255"/>
    </location>
</feature>
<feature type="compositionally biased region" description="Low complexity" evidence="1">
    <location>
        <begin position="373"/>
        <end position="391"/>
    </location>
</feature>
<feature type="region of interest" description="Disordered" evidence="1">
    <location>
        <begin position="335"/>
        <end position="430"/>
    </location>
</feature>
<feature type="compositionally biased region" description="Basic residues" evidence="1">
    <location>
        <begin position="123"/>
        <end position="132"/>
    </location>
</feature>
<dbReference type="SUPFAM" id="SSF81585">
    <property type="entry name" value="PsbU/PolX domain-like"/>
    <property type="match status" value="1"/>
</dbReference>
<accession>A0A0L0DM27</accession>
<feature type="compositionally biased region" description="Low complexity" evidence="1">
    <location>
        <begin position="145"/>
        <end position="165"/>
    </location>
</feature>
<evidence type="ECO:0008006" key="4">
    <source>
        <dbReference type="Google" id="ProtNLM"/>
    </source>
</evidence>
<feature type="compositionally biased region" description="Low complexity" evidence="1">
    <location>
        <begin position="404"/>
        <end position="430"/>
    </location>
</feature>
<dbReference type="OrthoDB" id="6237065at2759"/>
<gene>
    <name evidence="2" type="ORF">AMSG_09368</name>
</gene>
<evidence type="ECO:0000313" key="2">
    <source>
        <dbReference type="EMBL" id="KNC53071.1"/>
    </source>
</evidence>
<keyword evidence="3" id="KW-1185">Reference proteome</keyword>
<dbReference type="AlphaFoldDB" id="A0A0L0DM27"/>
<feature type="compositionally biased region" description="Basic residues" evidence="1">
    <location>
        <begin position="88"/>
        <end position="99"/>
    </location>
</feature>
<organism evidence="2 3">
    <name type="scientific">Thecamonas trahens ATCC 50062</name>
    <dbReference type="NCBI Taxonomy" id="461836"/>
    <lineage>
        <taxon>Eukaryota</taxon>
        <taxon>Apusozoa</taxon>
        <taxon>Apusomonadida</taxon>
        <taxon>Apusomonadidae</taxon>
        <taxon>Thecamonas</taxon>
    </lineage>
</organism>
<feature type="compositionally biased region" description="Gly residues" evidence="1">
    <location>
        <begin position="166"/>
        <end position="189"/>
    </location>
</feature>
<reference evidence="2 3" key="1">
    <citation type="submission" date="2010-05" db="EMBL/GenBank/DDBJ databases">
        <title>The Genome Sequence of Thecamonas trahens ATCC 50062.</title>
        <authorList>
            <consortium name="The Broad Institute Genome Sequencing Platform"/>
            <person name="Russ C."/>
            <person name="Cuomo C."/>
            <person name="Shea T."/>
            <person name="Young S.K."/>
            <person name="Zeng Q."/>
            <person name="Koehrsen M."/>
            <person name="Haas B."/>
            <person name="Borodovsky M."/>
            <person name="Guigo R."/>
            <person name="Alvarado L."/>
            <person name="Berlin A."/>
            <person name="Bochicchio J."/>
            <person name="Borenstein D."/>
            <person name="Chapman S."/>
            <person name="Chen Z."/>
            <person name="Freedman E."/>
            <person name="Gellesch M."/>
            <person name="Goldberg J."/>
            <person name="Griggs A."/>
            <person name="Gujja S."/>
            <person name="Heilman E."/>
            <person name="Heiman D."/>
            <person name="Hepburn T."/>
            <person name="Howarth C."/>
            <person name="Jen D."/>
            <person name="Larson L."/>
            <person name="Mehta T."/>
            <person name="Park D."/>
            <person name="Pearson M."/>
            <person name="Roberts A."/>
            <person name="Saif S."/>
            <person name="Shenoy N."/>
            <person name="Sisk P."/>
            <person name="Stolte C."/>
            <person name="Sykes S."/>
            <person name="Thomson T."/>
            <person name="Walk T."/>
            <person name="White J."/>
            <person name="Yandava C."/>
            <person name="Burger G."/>
            <person name="Gray M.W."/>
            <person name="Holland P.W.H."/>
            <person name="King N."/>
            <person name="Lang F.B.F."/>
            <person name="Roger A.J."/>
            <person name="Ruiz-Trillo I."/>
            <person name="Lander E."/>
            <person name="Nusbaum C."/>
        </authorList>
    </citation>
    <scope>NUCLEOTIDE SEQUENCE [LARGE SCALE GENOMIC DNA]</scope>
    <source>
        <strain evidence="2 3">ATCC 50062</strain>
    </source>
</reference>
<name>A0A0L0DM27_THETB</name>
<dbReference type="EMBL" id="GL349478">
    <property type="protein sequence ID" value="KNC53071.1"/>
    <property type="molecule type" value="Genomic_DNA"/>
</dbReference>
<feature type="compositionally biased region" description="Low complexity" evidence="1">
    <location>
        <begin position="69"/>
        <end position="87"/>
    </location>
</feature>
<dbReference type="Gene3D" id="1.10.150.320">
    <property type="entry name" value="Photosystem II 12 kDa extrinsic protein"/>
    <property type="match status" value="1"/>
</dbReference>
<feature type="region of interest" description="Disordered" evidence="1">
    <location>
        <begin position="289"/>
        <end position="318"/>
    </location>
</feature>
<feature type="compositionally biased region" description="Low complexity" evidence="1">
    <location>
        <begin position="190"/>
        <end position="211"/>
    </location>
</feature>
<evidence type="ECO:0000256" key="1">
    <source>
        <dbReference type="SAM" id="MobiDB-lite"/>
    </source>
</evidence>
<feature type="compositionally biased region" description="Low complexity" evidence="1">
    <location>
        <begin position="100"/>
        <end position="122"/>
    </location>
</feature>
<dbReference type="RefSeq" id="XP_013754746.1">
    <property type="nucleotide sequence ID" value="XM_013899292.1"/>
</dbReference>
<dbReference type="GeneID" id="25567847"/>
<sequence>MDINAVTDPAVFTRQFKGIGIGVARKIIDSGPYTSMDQLRRVRGLGQSKIESLKNVFVAGPATADAGTAAVAAPPSKSSTGRTPKAATTKKRKKTKASKSSKATGEGGTSSASKAKAAAAKAGRGRGGRGRPKGSVVTRVGPGAGTAATSKAASKAAAARSKAASGGSGKAANGGNGKEAGGDSPGSGGTAQTPAEAALASSARGVARGAGTHSAIGSPSMAGQRPGLTAPLGSLHHDLAGTGAQSHSAPSTPTSELLKEFTTRQFRLHQTLNHLNQSPLPSPATHNMLTSPSGGYAQDLTKKRKRGGSGSPIETGSAVSLSPLMFDGDASMLSSLDPTGVPSPHIHPALHSVIPSPSAGPVTSRGSPSSSTPLGLVLPPPANLAAPEAKPYFTDPVDDWHSEPLLPRSASNPSSSSPQPLGSSAVSSAASGSHASVLSPSLILGSSSAVPTITASSIDAFASYDLLKSQPSEAIFLPDPLAVYDDDPTFAPLAKRAKL</sequence>